<dbReference type="Proteomes" id="UP001597561">
    <property type="component" value="Unassembled WGS sequence"/>
</dbReference>
<sequence>MKKKVLLSMVWLTGIYCLLHIIFDFNIKQNMMIFGIDTHITISLFTRVIQLLFFILLFIYFQSYIKKADTKAEGS</sequence>
<protein>
    <recommendedName>
        <fullName evidence="4">DUF3923 domain-containing protein</fullName>
    </recommendedName>
</protein>
<keyword evidence="1" id="KW-0812">Transmembrane</keyword>
<comment type="caution">
    <text evidence="2">The sequence shown here is derived from an EMBL/GenBank/DDBJ whole genome shotgun (WGS) entry which is preliminary data.</text>
</comment>
<feature type="transmembrane region" description="Helical" evidence="1">
    <location>
        <begin position="44"/>
        <end position="65"/>
    </location>
</feature>
<evidence type="ECO:0000313" key="2">
    <source>
        <dbReference type="EMBL" id="MFD2912320.1"/>
    </source>
</evidence>
<evidence type="ECO:0008006" key="4">
    <source>
        <dbReference type="Google" id="ProtNLM"/>
    </source>
</evidence>
<feature type="transmembrane region" description="Helical" evidence="1">
    <location>
        <begin position="6"/>
        <end position="23"/>
    </location>
</feature>
<name>A0ABW5ZIZ2_9BACL</name>
<accession>A0ABW5ZIZ2</accession>
<organism evidence="2 3">
    <name type="scientific">Jeotgalibacillus terrae</name>
    <dbReference type="NCBI Taxonomy" id="587735"/>
    <lineage>
        <taxon>Bacteria</taxon>
        <taxon>Bacillati</taxon>
        <taxon>Bacillota</taxon>
        <taxon>Bacilli</taxon>
        <taxon>Bacillales</taxon>
        <taxon>Caryophanaceae</taxon>
        <taxon>Jeotgalibacillus</taxon>
    </lineage>
</organism>
<gene>
    <name evidence="2" type="ORF">ACFS5P_10580</name>
</gene>
<keyword evidence="1" id="KW-0472">Membrane</keyword>
<proteinExistence type="predicted"/>
<keyword evidence="3" id="KW-1185">Reference proteome</keyword>
<dbReference type="RefSeq" id="WP_204728883.1">
    <property type="nucleotide sequence ID" value="NZ_JAFBDK010000005.1"/>
</dbReference>
<keyword evidence="1" id="KW-1133">Transmembrane helix</keyword>
<dbReference type="EMBL" id="JBHUPG010000019">
    <property type="protein sequence ID" value="MFD2912320.1"/>
    <property type="molecule type" value="Genomic_DNA"/>
</dbReference>
<reference evidence="3" key="1">
    <citation type="journal article" date="2019" name="Int. J. Syst. Evol. Microbiol.">
        <title>The Global Catalogue of Microorganisms (GCM) 10K type strain sequencing project: providing services to taxonomists for standard genome sequencing and annotation.</title>
        <authorList>
            <consortium name="The Broad Institute Genomics Platform"/>
            <consortium name="The Broad Institute Genome Sequencing Center for Infectious Disease"/>
            <person name="Wu L."/>
            <person name="Ma J."/>
        </authorList>
    </citation>
    <scope>NUCLEOTIDE SEQUENCE [LARGE SCALE GENOMIC DNA]</scope>
    <source>
        <strain evidence="3">KCTC 13528</strain>
    </source>
</reference>
<evidence type="ECO:0000313" key="3">
    <source>
        <dbReference type="Proteomes" id="UP001597561"/>
    </source>
</evidence>
<evidence type="ECO:0000256" key="1">
    <source>
        <dbReference type="SAM" id="Phobius"/>
    </source>
</evidence>